<feature type="binding site" evidence="7">
    <location>
        <position position="101"/>
    </location>
    <ligand>
        <name>Zn(2+)</name>
        <dbReference type="ChEBI" id="CHEBI:29105"/>
        <note>catalytic</note>
    </ligand>
</feature>
<dbReference type="AlphaFoldDB" id="A0A1I1DCF7"/>
<dbReference type="Gene3D" id="3.40.140.10">
    <property type="entry name" value="Cytidine Deaminase, domain 2"/>
    <property type="match status" value="1"/>
</dbReference>
<keyword evidence="4" id="KW-0378">Hydrolase</keyword>
<evidence type="ECO:0000256" key="7">
    <source>
        <dbReference type="PIRSR" id="PIRSR006019-2"/>
    </source>
</evidence>
<feature type="active site" description="Proton donor" evidence="6">
    <location>
        <position position="72"/>
    </location>
</feature>
<dbReference type="STRING" id="1334022.SAMN04487907_101281"/>
<keyword evidence="10" id="KW-1185">Reference proteome</keyword>
<dbReference type="InterPro" id="IPR002125">
    <property type="entry name" value="CMP_dCMP_dom"/>
</dbReference>
<protein>
    <submittedName>
        <fullName evidence="9">dCMP deaminase</fullName>
    </submittedName>
</protein>
<dbReference type="GO" id="GO:0005737">
    <property type="term" value="C:cytoplasm"/>
    <property type="evidence" value="ECO:0007669"/>
    <property type="project" value="TreeGrafter"/>
</dbReference>
<name>A0A1I1DCF7_9FLAO</name>
<organism evidence="9 10">
    <name type="scientific">Zunongwangia mangrovi</name>
    <dbReference type="NCBI Taxonomy" id="1334022"/>
    <lineage>
        <taxon>Bacteria</taxon>
        <taxon>Pseudomonadati</taxon>
        <taxon>Bacteroidota</taxon>
        <taxon>Flavobacteriia</taxon>
        <taxon>Flavobacteriales</taxon>
        <taxon>Flavobacteriaceae</taxon>
        <taxon>Zunongwangia</taxon>
    </lineage>
</organism>
<evidence type="ECO:0000259" key="8">
    <source>
        <dbReference type="PROSITE" id="PS51747"/>
    </source>
</evidence>
<feature type="binding site" evidence="7">
    <location>
        <position position="98"/>
    </location>
    <ligand>
        <name>Zn(2+)</name>
        <dbReference type="ChEBI" id="CHEBI:29105"/>
        <note>catalytic</note>
    </ligand>
</feature>
<keyword evidence="5 7" id="KW-0862">Zinc</keyword>
<evidence type="ECO:0000256" key="2">
    <source>
        <dbReference type="ARBA" id="ARBA00006576"/>
    </source>
</evidence>
<dbReference type="InterPro" id="IPR016192">
    <property type="entry name" value="APOBEC/CMP_deaminase_Zn-bd"/>
</dbReference>
<dbReference type="PROSITE" id="PS00903">
    <property type="entry name" value="CYT_DCMP_DEAMINASES_1"/>
    <property type="match status" value="1"/>
</dbReference>
<comment type="cofactor">
    <cofactor evidence="1 7">
        <name>Zn(2+)</name>
        <dbReference type="ChEBI" id="CHEBI:29105"/>
    </cofactor>
</comment>
<dbReference type="GO" id="GO:0004132">
    <property type="term" value="F:dCMP deaminase activity"/>
    <property type="evidence" value="ECO:0007669"/>
    <property type="project" value="InterPro"/>
</dbReference>
<dbReference type="RefSeq" id="WP_013069933.1">
    <property type="nucleotide sequence ID" value="NZ_FOKV01000001.1"/>
</dbReference>
<dbReference type="GO" id="GO:0008270">
    <property type="term" value="F:zinc ion binding"/>
    <property type="evidence" value="ECO:0007669"/>
    <property type="project" value="InterPro"/>
</dbReference>
<reference evidence="10" key="1">
    <citation type="submission" date="2016-10" db="EMBL/GenBank/DDBJ databases">
        <authorList>
            <person name="Varghese N."/>
            <person name="Submissions S."/>
        </authorList>
    </citation>
    <scope>NUCLEOTIDE SEQUENCE [LARGE SCALE GENOMIC DNA]</scope>
    <source>
        <strain evidence="10">DSM 24499</strain>
    </source>
</reference>
<keyword evidence="3 7" id="KW-0479">Metal-binding</keyword>
<evidence type="ECO:0000256" key="6">
    <source>
        <dbReference type="PIRSR" id="PIRSR006019-1"/>
    </source>
</evidence>
<evidence type="ECO:0000256" key="5">
    <source>
        <dbReference type="ARBA" id="ARBA00022833"/>
    </source>
</evidence>
<dbReference type="InterPro" id="IPR015517">
    <property type="entry name" value="dCMP_deaminase-rel"/>
</dbReference>
<evidence type="ECO:0000256" key="1">
    <source>
        <dbReference type="ARBA" id="ARBA00001947"/>
    </source>
</evidence>
<feature type="binding site" evidence="7">
    <location>
        <position position="70"/>
    </location>
    <ligand>
        <name>Zn(2+)</name>
        <dbReference type="ChEBI" id="CHEBI:29105"/>
        <note>catalytic</note>
    </ligand>
</feature>
<dbReference type="GO" id="GO:0006220">
    <property type="term" value="P:pyrimidine nucleotide metabolic process"/>
    <property type="evidence" value="ECO:0007669"/>
    <property type="project" value="InterPro"/>
</dbReference>
<proteinExistence type="inferred from homology"/>
<evidence type="ECO:0000256" key="3">
    <source>
        <dbReference type="ARBA" id="ARBA00022723"/>
    </source>
</evidence>
<evidence type="ECO:0000313" key="9">
    <source>
        <dbReference type="EMBL" id="SFB72679.1"/>
    </source>
</evidence>
<sequence>MQKEKQLKYDKAYLRIAREWSKLSHCKRKQVGAVIVKDRMIISDGYNGTPSGFENFCEDEEGYTKWYVLHAEANAILKVAASTQSCQGATLYITMSPCKECSKLIHQAGITRLVYCVDYKDNSGLDFLKKAGVDLIQITQLDD</sequence>
<dbReference type="InterPro" id="IPR035105">
    <property type="entry name" value="Deoxycytidylate_deaminase_dom"/>
</dbReference>
<dbReference type="PANTHER" id="PTHR11086">
    <property type="entry name" value="DEOXYCYTIDYLATE DEAMINASE-RELATED"/>
    <property type="match status" value="1"/>
</dbReference>
<dbReference type="SUPFAM" id="SSF53927">
    <property type="entry name" value="Cytidine deaminase-like"/>
    <property type="match status" value="1"/>
</dbReference>
<evidence type="ECO:0000256" key="4">
    <source>
        <dbReference type="ARBA" id="ARBA00022801"/>
    </source>
</evidence>
<dbReference type="PIRSF" id="PIRSF006019">
    <property type="entry name" value="dCMP_deaminase"/>
    <property type="match status" value="1"/>
</dbReference>
<dbReference type="InterPro" id="IPR016193">
    <property type="entry name" value="Cytidine_deaminase-like"/>
</dbReference>
<dbReference type="EMBL" id="FOKV01000001">
    <property type="protein sequence ID" value="SFB72679.1"/>
    <property type="molecule type" value="Genomic_DNA"/>
</dbReference>
<comment type="similarity">
    <text evidence="2">Belongs to the cytidine and deoxycytidylate deaminase family.</text>
</comment>
<dbReference type="OrthoDB" id="9788517at2"/>
<dbReference type="PROSITE" id="PS51747">
    <property type="entry name" value="CYT_DCMP_DEAMINASES_2"/>
    <property type="match status" value="1"/>
</dbReference>
<dbReference type="InterPro" id="IPR016473">
    <property type="entry name" value="dCMP_deaminase"/>
</dbReference>
<gene>
    <name evidence="9" type="ORF">SAMN04487907_101281</name>
</gene>
<feature type="domain" description="CMP/dCMP-type deaminase" evidence="8">
    <location>
        <begin position="8"/>
        <end position="128"/>
    </location>
</feature>
<dbReference type="Pfam" id="PF00383">
    <property type="entry name" value="dCMP_cyt_deam_1"/>
    <property type="match status" value="1"/>
</dbReference>
<evidence type="ECO:0000313" key="10">
    <source>
        <dbReference type="Proteomes" id="UP000199438"/>
    </source>
</evidence>
<accession>A0A1I1DCF7</accession>
<dbReference type="PANTHER" id="PTHR11086:SF18">
    <property type="entry name" value="DEOXYCYTIDYLATE DEAMINASE"/>
    <property type="match status" value="1"/>
</dbReference>
<dbReference type="CDD" id="cd01286">
    <property type="entry name" value="deoxycytidylate_deaminase"/>
    <property type="match status" value="1"/>
</dbReference>
<dbReference type="Proteomes" id="UP000199438">
    <property type="component" value="Unassembled WGS sequence"/>
</dbReference>